<reference evidence="2 3" key="1">
    <citation type="submission" date="2019-09" db="EMBL/GenBank/DDBJ databases">
        <title>Genome sequence of Adhaeribacter sp. M2.</title>
        <authorList>
            <person name="Srinivasan S."/>
        </authorList>
    </citation>
    <scope>NUCLEOTIDE SEQUENCE [LARGE SCALE GENOMIC DNA]</scope>
    <source>
        <strain evidence="2 3">M2</strain>
    </source>
</reference>
<dbReference type="Gene3D" id="3.40.50.1820">
    <property type="entry name" value="alpha/beta hydrolase"/>
    <property type="match status" value="1"/>
</dbReference>
<dbReference type="InterPro" id="IPR050261">
    <property type="entry name" value="FrsA_esterase"/>
</dbReference>
<protein>
    <submittedName>
        <fullName evidence="2">Alpha/beta hydrolase</fullName>
    </submittedName>
</protein>
<feature type="domain" description="Dienelactone hydrolase" evidence="1">
    <location>
        <begin position="21"/>
        <end position="200"/>
    </location>
</feature>
<sequence length="214" mass="23181">MLTTEILQIKVSDVTLTGDLTIPENATGIVVFSHGSGSSRLSTRNRFVAEFLQQHGHATLLFDLLTPEEDLDYSMRFDIKLLTERLILTTDWLLQQARTKNLKIGYFGSSTGAASALGAAAALGTKIRAVVSRGGRPDLAAKVLSIVTAPTLLIVGGNDEPVIGMNQQAYDLLQSEKNLEIVAGATHLFEEPGTLEHVAELAAKWFDKYLDSGR</sequence>
<dbReference type="Proteomes" id="UP000326570">
    <property type="component" value="Unassembled WGS sequence"/>
</dbReference>
<name>A0A5N1J780_9BACT</name>
<dbReference type="Pfam" id="PF01738">
    <property type="entry name" value="DLH"/>
    <property type="match status" value="1"/>
</dbReference>
<gene>
    <name evidence="2" type="ORF">F0P94_05625</name>
</gene>
<keyword evidence="2" id="KW-0378">Hydrolase</keyword>
<proteinExistence type="predicted"/>
<evidence type="ECO:0000259" key="1">
    <source>
        <dbReference type="Pfam" id="PF01738"/>
    </source>
</evidence>
<comment type="caution">
    <text evidence="2">The sequence shown here is derived from an EMBL/GenBank/DDBJ whole genome shotgun (WGS) entry which is preliminary data.</text>
</comment>
<dbReference type="EMBL" id="VTWT01000002">
    <property type="protein sequence ID" value="KAA9341047.1"/>
    <property type="molecule type" value="Genomic_DNA"/>
</dbReference>
<dbReference type="PANTHER" id="PTHR22946">
    <property type="entry name" value="DIENELACTONE HYDROLASE DOMAIN-CONTAINING PROTEIN-RELATED"/>
    <property type="match status" value="1"/>
</dbReference>
<dbReference type="GO" id="GO:0016787">
    <property type="term" value="F:hydrolase activity"/>
    <property type="evidence" value="ECO:0007669"/>
    <property type="project" value="UniProtKB-KW"/>
</dbReference>
<dbReference type="InterPro" id="IPR029058">
    <property type="entry name" value="AB_hydrolase_fold"/>
</dbReference>
<dbReference type="AlphaFoldDB" id="A0A5N1J780"/>
<organism evidence="2 3">
    <name type="scientific">Adhaeribacter soli</name>
    <dbReference type="NCBI Taxonomy" id="2607655"/>
    <lineage>
        <taxon>Bacteria</taxon>
        <taxon>Pseudomonadati</taxon>
        <taxon>Bacteroidota</taxon>
        <taxon>Cytophagia</taxon>
        <taxon>Cytophagales</taxon>
        <taxon>Hymenobacteraceae</taxon>
        <taxon>Adhaeribacter</taxon>
    </lineage>
</organism>
<dbReference type="InterPro" id="IPR002925">
    <property type="entry name" value="Dienelactn_hydro"/>
</dbReference>
<keyword evidence="3" id="KW-1185">Reference proteome</keyword>
<accession>A0A5N1J780</accession>
<evidence type="ECO:0000313" key="2">
    <source>
        <dbReference type="EMBL" id="KAA9341047.1"/>
    </source>
</evidence>
<dbReference type="SUPFAM" id="SSF53474">
    <property type="entry name" value="alpha/beta-Hydrolases"/>
    <property type="match status" value="1"/>
</dbReference>
<evidence type="ECO:0000313" key="3">
    <source>
        <dbReference type="Proteomes" id="UP000326570"/>
    </source>
</evidence>